<evidence type="ECO:0000256" key="8">
    <source>
        <dbReference type="SAM" id="MobiDB-lite"/>
    </source>
</evidence>
<keyword evidence="3" id="KW-0489">Methyltransferase</keyword>
<comment type="caution">
    <text evidence="12">The sequence shown here is derived from an EMBL/GenBank/DDBJ whole genome shotgun (WGS) entry which is preliminary data.</text>
</comment>
<dbReference type="InterPro" id="IPR000780">
    <property type="entry name" value="CheR_MeTrfase"/>
</dbReference>
<dbReference type="AlphaFoldDB" id="A0A4Q0XDX2"/>
<keyword evidence="5" id="KW-0949">S-adenosyl-L-methionine</keyword>
<dbReference type="PRINTS" id="PR00996">
    <property type="entry name" value="CHERMTFRASE"/>
</dbReference>
<dbReference type="Gene3D" id="3.30.450.20">
    <property type="entry name" value="PAS domain"/>
    <property type="match status" value="1"/>
</dbReference>
<name>A0A4Q0XDX2_9FLAO</name>
<dbReference type="Proteomes" id="UP000289792">
    <property type="component" value="Unassembled WGS sequence"/>
</dbReference>
<dbReference type="GO" id="GO:0000156">
    <property type="term" value="F:phosphorelay response regulator activity"/>
    <property type="evidence" value="ECO:0007669"/>
    <property type="project" value="InterPro"/>
</dbReference>
<feature type="coiled-coil region" evidence="7">
    <location>
        <begin position="862"/>
        <end position="907"/>
    </location>
</feature>
<dbReference type="PROSITE" id="PS50122">
    <property type="entry name" value="CHEB"/>
    <property type="match status" value="1"/>
</dbReference>
<dbReference type="PROSITE" id="PS50109">
    <property type="entry name" value="HIS_KIN"/>
    <property type="match status" value="1"/>
</dbReference>
<dbReference type="InterPro" id="IPR050903">
    <property type="entry name" value="Bact_Chemotaxis_MeTrfase"/>
</dbReference>
<reference evidence="12 13" key="1">
    <citation type="submission" date="2019-01" db="EMBL/GenBank/DDBJ databases">
        <title>Genome sequence of the Antarctic species Gelidibacter gilvus ACAM 158(T).</title>
        <authorList>
            <person name="Bowman J.P."/>
        </authorList>
    </citation>
    <scope>NUCLEOTIDE SEQUENCE [LARGE SCALE GENOMIC DNA]</scope>
    <source>
        <strain evidence="12 13">IC158</strain>
    </source>
</reference>
<evidence type="ECO:0000259" key="10">
    <source>
        <dbReference type="PROSITE" id="PS50122"/>
    </source>
</evidence>
<gene>
    <name evidence="12" type="ORF">ESZ48_15140</name>
</gene>
<dbReference type="InterPro" id="IPR036804">
    <property type="entry name" value="CheR_N_sf"/>
</dbReference>
<dbReference type="SUPFAM" id="SSF55874">
    <property type="entry name" value="ATPase domain of HSP90 chaperone/DNA topoisomerase II/histidine kinase"/>
    <property type="match status" value="1"/>
</dbReference>
<feature type="domain" description="CheR-type methyltransferase" evidence="11">
    <location>
        <begin position="222"/>
        <end position="486"/>
    </location>
</feature>
<sequence length="1136" mass="129314">MTSEKKIEIQPPATVQNFPIVGIGASAGGLEAFKRLLKAIPESSGMAYVLVQHLDPEHESMLPEILQRVTSIPVHEITEDIHLAPDHIYTIPSNKILTSTDGVLQLTPRDKKILNLSIDIFFTSLAEVHKEFAVGVILSGTGKDGTEGLKSIKEYGGISIAQDMESAAYDGMPENAINAGVVDFILAPDKIAEHLLQINSTEITNNVDKKEEPQPKDDGSVFKQILSLLRQRSGVDFTHYKDPTLRRRIARRIAIVKKKNLNNYLQFLRTDDAEQDALFQDMLIPVTSFFRDPKAFETLSEKVFPCIIKNKNPDAPIRMWVAGCSTGEEAYSIAICLQEFLRLNPDKDREQTKIQIFASDISEKAIKKARSGNYTKAEVETLSASLLENYFTKTNNGYEVSKLIRDMCVIAPHNFLKDPPFAKMDLISCRNVLIYMDTFLQQKAFATFHYALKENGFLLLGKSESTGASSDLFASVAKKEKVYSRKPVAGRFRHIATELKEQASTRKFKSVTKPEATQTDFRKSAEAIMISKSPASVVVNEQMDIVHIHGDITSFLQSPQGKPTHNLLLMAREGLGFELRNAIHKVTKNQAAVIKENVPMGRNSQNDENDEGKQYLVNIEIIPITDTVELHYLIRFEKTIVPNEKEDKSASSGKTKADDAIKRNEQLEKELAYNREDMRSITEDMEAANEELQSANEELQSSNEEMQSLNEEMETSKEELQSTNEELIIVNQELFDKQEQLSAARIYSDSIVSTMFHPLIVLDKDLCIKTANAAFYKKFKVDENETEKKWFYEIQHHQFDDYRLRSLLVKVLSQKDQIEDFEIILKIPEVGERNLLMNARQIKNKRTAEQLILLAIEDVTDRRIAEEKLKTFSEELETKVKERTTELKKTNEELEQTNKQLDQFAHIASHDLQEPLRKILTFSKRLQLNHKEELSKEAKSYLDKIENASSRMTSLIRDLLNYSSLLEHEKVYEQTDLNITVENIINDFELQFEEKKAQLKFSDLPTIDTIPLQMNQLFYNLISNALKFSREDVPPLITITSHTLSEKQIKKYSSLNPSISYVEIIVNDNGIGFEQKYSEKIFTIFQRLHTNEDYVGTGIGLAITKKIIENHYGLTFADAKEHSGASFHVILPFKQS</sequence>
<evidence type="ECO:0000256" key="2">
    <source>
        <dbReference type="ARBA" id="ARBA00001541"/>
    </source>
</evidence>
<dbReference type="InterPro" id="IPR036890">
    <property type="entry name" value="HATPase_C_sf"/>
</dbReference>
<dbReference type="GO" id="GO:0008983">
    <property type="term" value="F:protein-glutamate O-methyltransferase activity"/>
    <property type="evidence" value="ECO:0007669"/>
    <property type="project" value="UniProtKB-EC"/>
</dbReference>
<evidence type="ECO:0000256" key="5">
    <source>
        <dbReference type="ARBA" id="ARBA00022691"/>
    </source>
</evidence>
<dbReference type="SUPFAM" id="SSF47757">
    <property type="entry name" value="Chemotaxis receptor methyltransferase CheR, N-terminal domain"/>
    <property type="match status" value="1"/>
</dbReference>
<evidence type="ECO:0000256" key="1">
    <source>
        <dbReference type="ARBA" id="ARBA00000085"/>
    </source>
</evidence>
<dbReference type="Pfam" id="PF01739">
    <property type="entry name" value="CheR"/>
    <property type="match status" value="1"/>
</dbReference>
<accession>A0A4Q0XDX2</accession>
<dbReference type="InterPro" id="IPR022642">
    <property type="entry name" value="CheR_C"/>
</dbReference>
<dbReference type="CDD" id="cd16434">
    <property type="entry name" value="CheB-CheR_fusion"/>
    <property type="match status" value="1"/>
</dbReference>
<dbReference type="Gene3D" id="1.10.155.10">
    <property type="entry name" value="Chemotaxis receptor methyltransferase CheR, N-terminal domain"/>
    <property type="match status" value="1"/>
</dbReference>
<dbReference type="InterPro" id="IPR029063">
    <property type="entry name" value="SAM-dependent_MTases_sf"/>
</dbReference>
<dbReference type="InterPro" id="IPR013656">
    <property type="entry name" value="PAS_4"/>
</dbReference>
<dbReference type="GO" id="GO:0005737">
    <property type="term" value="C:cytoplasm"/>
    <property type="evidence" value="ECO:0007669"/>
    <property type="project" value="InterPro"/>
</dbReference>
<dbReference type="PANTHER" id="PTHR24422">
    <property type="entry name" value="CHEMOTAXIS PROTEIN METHYLTRANSFERASE"/>
    <property type="match status" value="1"/>
</dbReference>
<comment type="catalytic activity">
    <reaction evidence="1">
        <text>ATP + protein L-histidine = ADP + protein N-phospho-L-histidine.</text>
        <dbReference type="EC" id="2.7.13.3"/>
    </reaction>
</comment>
<evidence type="ECO:0000313" key="13">
    <source>
        <dbReference type="Proteomes" id="UP000289792"/>
    </source>
</evidence>
<dbReference type="SUPFAM" id="SSF55785">
    <property type="entry name" value="PYP-like sensor domain (PAS domain)"/>
    <property type="match status" value="1"/>
</dbReference>
<feature type="domain" description="CheB-type methylesterase" evidence="10">
    <location>
        <begin position="12"/>
        <end position="202"/>
    </location>
</feature>
<proteinExistence type="predicted"/>
<dbReference type="Gene3D" id="3.40.50.180">
    <property type="entry name" value="Methylesterase CheB, C-terminal domain"/>
    <property type="match status" value="1"/>
</dbReference>
<dbReference type="SUPFAM" id="SSF47384">
    <property type="entry name" value="Homodimeric domain of signal transducing histidine kinase"/>
    <property type="match status" value="1"/>
</dbReference>
<dbReference type="Pfam" id="PF00512">
    <property type="entry name" value="HisKA"/>
    <property type="match status" value="1"/>
</dbReference>
<dbReference type="GO" id="GO:0032259">
    <property type="term" value="P:methylation"/>
    <property type="evidence" value="ECO:0007669"/>
    <property type="project" value="UniProtKB-KW"/>
</dbReference>
<dbReference type="OrthoDB" id="9816309at2"/>
<keyword evidence="4" id="KW-0808">Transferase</keyword>
<dbReference type="SUPFAM" id="SSF52738">
    <property type="entry name" value="Methylesterase CheB, C-terminal domain"/>
    <property type="match status" value="1"/>
</dbReference>
<protein>
    <recommendedName>
        <fullName evidence="14">Protein-glutamate O-methyltransferase</fullName>
    </recommendedName>
</protein>
<dbReference type="SUPFAM" id="SSF53335">
    <property type="entry name" value="S-adenosyl-L-methionine-dependent methyltransferases"/>
    <property type="match status" value="1"/>
</dbReference>
<dbReference type="GO" id="GO:0008984">
    <property type="term" value="F:protein-glutamate methylesterase activity"/>
    <property type="evidence" value="ECO:0007669"/>
    <property type="project" value="InterPro"/>
</dbReference>
<dbReference type="Pfam" id="PF02518">
    <property type="entry name" value="HATPase_c"/>
    <property type="match status" value="1"/>
</dbReference>
<dbReference type="SMART" id="SM00387">
    <property type="entry name" value="HATPase_c"/>
    <property type="match status" value="1"/>
</dbReference>
<keyword evidence="6" id="KW-0378">Hydrolase</keyword>
<dbReference type="Pfam" id="PF03705">
    <property type="entry name" value="CheR_N"/>
    <property type="match status" value="1"/>
</dbReference>
<evidence type="ECO:0000256" key="4">
    <source>
        <dbReference type="ARBA" id="ARBA00022679"/>
    </source>
</evidence>
<dbReference type="Pfam" id="PF01339">
    <property type="entry name" value="CheB_methylest"/>
    <property type="match status" value="1"/>
</dbReference>
<dbReference type="InterPro" id="IPR000673">
    <property type="entry name" value="Sig_transdc_resp-reg_Me-estase"/>
</dbReference>
<evidence type="ECO:0008006" key="14">
    <source>
        <dbReference type="Google" id="ProtNLM"/>
    </source>
</evidence>
<evidence type="ECO:0000259" key="9">
    <source>
        <dbReference type="PROSITE" id="PS50109"/>
    </source>
</evidence>
<dbReference type="InterPro" id="IPR022641">
    <property type="entry name" value="CheR_N"/>
</dbReference>
<dbReference type="Gene3D" id="3.40.50.150">
    <property type="entry name" value="Vaccinia Virus protein VP39"/>
    <property type="match status" value="1"/>
</dbReference>
<dbReference type="GO" id="GO:0006935">
    <property type="term" value="P:chemotaxis"/>
    <property type="evidence" value="ECO:0007669"/>
    <property type="project" value="UniProtKB-UniRule"/>
</dbReference>
<keyword evidence="6" id="KW-0145">Chemotaxis</keyword>
<dbReference type="SMART" id="SM00138">
    <property type="entry name" value="MeTrc"/>
    <property type="match status" value="1"/>
</dbReference>
<feature type="active site" evidence="6">
    <location>
        <position position="26"/>
    </location>
</feature>
<dbReference type="InterPro" id="IPR003661">
    <property type="entry name" value="HisK_dim/P_dom"/>
</dbReference>
<dbReference type="Pfam" id="PF08448">
    <property type="entry name" value="PAS_4"/>
    <property type="match status" value="1"/>
</dbReference>
<comment type="catalytic activity">
    <reaction evidence="2">
        <text>L-glutamyl-[protein] + S-adenosyl-L-methionine = [protein]-L-glutamate 5-O-methyl ester + S-adenosyl-L-homocysteine</text>
        <dbReference type="Rhea" id="RHEA:24452"/>
        <dbReference type="Rhea" id="RHEA-COMP:10208"/>
        <dbReference type="Rhea" id="RHEA-COMP:10311"/>
        <dbReference type="ChEBI" id="CHEBI:29973"/>
        <dbReference type="ChEBI" id="CHEBI:57856"/>
        <dbReference type="ChEBI" id="CHEBI:59789"/>
        <dbReference type="ChEBI" id="CHEBI:82795"/>
        <dbReference type="EC" id="2.1.1.80"/>
    </reaction>
</comment>
<keyword evidence="13" id="KW-1185">Reference proteome</keyword>
<feature type="domain" description="Histidine kinase" evidence="9">
    <location>
        <begin position="907"/>
        <end position="1135"/>
    </location>
</feature>
<dbReference type="InterPro" id="IPR003594">
    <property type="entry name" value="HATPase_dom"/>
</dbReference>
<dbReference type="PROSITE" id="PS50123">
    <property type="entry name" value="CHER"/>
    <property type="match status" value="1"/>
</dbReference>
<feature type="active site" evidence="6">
    <location>
        <position position="53"/>
    </location>
</feature>
<feature type="active site" evidence="6">
    <location>
        <position position="144"/>
    </location>
</feature>
<dbReference type="Gene3D" id="1.10.287.130">
    <property type="match status" value="1"/>
</dbReference>
<dbReference type="InterPro" id="IPR035965">
    <property type="entry name" value="PAS-like_dom_sf"/>
</dbReference>
<evidence type="ECO:0000259" key="11">
    <source>
        <dbReference type="PROSITE" id="PS50123"/>
    </source>
</evidence>
<evidence type="ECO:0000313" key="12">
    <source>
        <dbReference type="EMBL" id="RXJ45728.1"/>
    </source>
</evidence>
<evidence type="ECO:0000256" key="6">
    <source>
        <dbReference type="PROSITE-ProRule" id="PRU00050"/>
    </source>
</evidence>
<dbReference type="InterPro" id="IPR035909">
    <property type="entry name" value="CheB_C"/>
</dbReference>
<dbReference type="PANTHER" id="PTHR24422:SF27">
    <property type="entry name" value="PROTEIN-GLUTAMATE O-METHYLTRANSFERASE"/>
    <property type="match status" value="1"/>
</dbReference>
<feature type="region of interest" description="Disordered" evidence="8">
    <location>
        <begin position="644"/>
        <end position="669"/>
    </location>
</feature>
<evidence type="ECO:0000256" key="7">
    <source>
        <dbReference type="SAM" id="Coils"/>
    </source>
</evidence>
<dbReference type="InterPro" id="IPR036097">
    <property type="entry name" value="HisK_dim/P_sf"/>
</dbReference>
<keyword evidence="7" id="KW-0175">Coiled coil</keyword>
<dbReference type="RefSeq" id="WP_129018348.1">
    <property type="nucleotide sequence ID" value="NZ_SDDZ01000011.1"/>
</dbReference>
<dbReference type="SMART" id="SM00388">
    <property type="entry name" value="HisKA"/>
    <property type="match status" value="1"/>
</dbReference>
<dbReference type="InterPro" id="IPR005467">
    <property type="entry name" value="His_kinase_dom"/>
</dbReference>
<dbReference type="CDD" id="cd00082">
    <property type="entry name" value="HisKA"/>
    <property type="match status" value="1"/>
</dbReference>
<evidence type="ECO:0000256" key="3">
    <source>
        <dbReference type="ARBA" id="ARBA00022603"/>
    </source>
</evidence>
<dbReference type="Gene3D" id="3.30.565.10">
    <property type="entry name" value="Histidine kinase-like ATPase, C-terminal domain"/>
    <property type="match status" value="1"/>
</dbReference>
<dbReference type="GO" id="GO:0000155">
    <property type="term" value="F:phosphorelay sensor kinase activity"/>
    <property type="evidence" value="ECO:0007669"/>
    <property type="project" value="InterPro"/>
</dbReference>
<dbReference type="EMBL" id="SDDZ01000011">
    <property type="protein sequence ID" value="RXJ45728.1"/>
    <property type="molecule type" value="Genomic_DNA"/>
</dbReference>
<organism evidence="12 13">
    <name type="scientific">Gelidibacter gilvus</name>
    <dbReference type="NCBI Taxonomy" id="59602"/>
    <lineage>
        <taxon>Bacteria</taxon>
        <taxon>Pseudomonadati</taxon>
        <taxon>Bacteroidota</taxon>
        <taxon>Flavobacteriia</taxon>
        <taxon>Flavobacteriales</taxon>
        <taxon>Flavobacteriaceae</taxon>
        <taxon>Gelidibacter</taxon>
    </lineage>
</organism>